<organism evidence="9 11">
    <name type="scientific">Laribacter hongkongensis</name>
    <dbReference type="NCBI Taxonomy" id="168471"/>
    <lineage>
        <taxon>Bacteria</taxon>
        <taxon>Pseudomonadati</taxon>
        <taxon>Pseudomonadota</taxon>
        <taxon>Betaproteobacteria</taxon>
        <taxon>Neisseriales</taxon>
        <taxon>Aquaspirillaceae</taxon>
        <taxon>Laribacter</taxon>
    </lineage>
</organism>
<dbReference type="PANTHER" id="PTHR11910">
    <property type="entry name" value="ATP SYNTHASE DELTA CHAIN"/>
    <property type="match status" value="1"/>
</dbReference>
<dbReference type="NCBIfam" id="NF004402">
    <property type="entry name" value="PRK05758.2-2"/>
    <property type="match status" value="1"/>
</dbReference>
<sequence>MAELITVARPYAEAVFRLAKDEGRLAQWSEALAWLAASLAEPAVSAAVANPERTEAEVVTLLGGILGDKAGPEVRNLLEALAENHRLALLPAIAEQFEQLKQVEEGVLTADIASAYPLTEAQSAELAATLKAKYGKEIVLKASVDPSLIGGVRILVGDEVIDASVRGKLHTMAISLKS</sequence>
<dbReference type="SUPFAM" id="SSF47928">
    <property type="entry name" value="N-terminal domain of the delta subunit of the F1F0-ATP synthase"/>
    <property type="match status" value="1"/>
</dbReference>
<dbReference type="PRINTS" id="PR00125">
    <property type="entry name" value="ATPASEDELTA"/>
</dbReference>
<evidence type="ECO:0000256" key="4">
    <source>
        <dbReference type="ARBA" id="ARBA00023065"/>
    </source>
</evidence>
<comment type="function">
    <text evidence="8">This protein is part of the stalk that links CF(0) to CF(1). It either transmits conformational changes from CF(0) to CF(1) or is implicated in proton conduction.</text>
</comment>
<dbReference type="GO" id="GO:0005886">
    <property type="term" value="C:plasma membrane"/>
    <property type="evidence" value="ECO:0007669"/>
    <property type="project" value="UniProtKB-SubCell"/>
</dbReference>
<keyword evidence="3 8" id="KW-0375">Hydrogen ion transport</keyword>
<evidence type="ECO:0000313" key="10">
    <source>
        <dbReference type="EMBL" id="MCG9026462.1"/>
    </source>
</evidence>
<accession>A0A248LNE1</accession>
<dbReference type="InterPro" id="IPR000711">
    <property type="entry name" value="ATPase_OSCP/dsu"/>
</dbReference>
<proteinExistence type="inferred from homology"/>
<dbReference type="InterPro" id="IPR026015">
    <property type="entry name" value="ATP_synth_OSCP/delta_N_sf"/>
</dbReference>
<reference evidence="9" key="3">
    <citation type="submission" date="2017-06" db="EMBL/GenBank/DDBJ databases">
        <authorList>
            <person name="Kim H.J."/>
            <person name="Triplett B.A."/>
        </authorList>
    </citation>
    <scope>NUCLEOTIDE SEQUENCE</scope>
    <source>
        <strain evidence="9">HLGZ1</strain>
    </source>
</reference>
<reference evidence="9" key="1">
    <citation type="journal article" date="2017" name="J. Antimicrob. Chemother.">
        <title>Emergence and genomic analysis of MDR Laribacter hongkongensis strain HLGZ1 from Guangzhou, China.</title>
        <authorList>
            <person name="Wu H.K."/>
            <person name="Chen J.H."/>
            <person name="Yang L."/>
            <person name="Li A.R."/>
            <person name="Su D.H."/>
            <person name="Lin Y.P."/>
            <person name="Chen D.Q."/>
        </authorList>
    </citation>
    <scope>NUCLEOTIDE SEQUENCE</scope>
    <source>
        <strain evidence="9">HLGZ1</strain>
    </source>
</reference>
<evidence type="ECO:0000256" key="7">
    <source>
        <dbReference type="ARBA" id="ARBA00023310"/>
    </source>
</evidence>
<dbReference type="OrthoDB" id="9816221at2"/>
<dbReference type="HAMAP" id="MF_01416">
    <property type="entry name" value="ATP_synth_delta_bact"/>
    <property type="match status" value="1"/>
</dbReference>
<evidence type="ECO:0000256" key="8">
    <source>
        <dbReference type="HAMAP-Rule" id="MF_01416"/>
    </source>
</evidence>
<dbReference type="AlphaFoldDB" id="A0A248LNE1"/>
<dbReference type="GO" id="GO:0045259">
    <property type="term" value="C:proton-transporting ATP synthase complex"/>
    <property type="evidence" value="ECO:0007669"/>
    <property type="project" value="UniProtKB-KW"/>
</dbReference>
<protein>
    <recommendedName>
        <fullName evidence="8">ATP synthase subunit delta</fullName>
    </recommendedName>
    <alternativeName>
        <fullName evidence="8">ATP synthase F(1) sector subunit delta</fullName>
    </alternativeName>
    <alternativeName>
        <fullName evidence="8">F-type ATPase subunit delta</fullName>
        <shortName evidence="8">F-ATPase subunit delta</shortName>
    </alternativeName>
</protein>
<dbReference type="GO" id="GO:0046933">
    <property type="term" value="F:proton-transporting ATP synthase activity, rotational mechanism"/>
    <property type="evidence" value="ECO:0007669"/>
    <property type="project" value="UniProtKB-UniRule"/>
</dbReference>
<name>A0A248LNE1_9NEIS</name>
<evidence type="ECO:0000256" key="2">
    <source>
        <dbReference type="ARBA" id="ARBA00022448"/>
    </source>
</evidence>
<evidence type="ECO:0000313" key="12">
    <source>
        <dbReference type="Proteomes" id="UP001200247"/>
    </source>
</evidence>
<gene>
    <name evidence="8" type="primary">atpH</name>
    <name evidence="10" type="ORF">LH440_11245</name>
    <name evidence="9" type="ORF">LHGZ1_3188</name>
</gene>
<comment type="function">
    <text evidence="8">F(1)F(0) ATP synthase produces ATP from ADP in the presence of a proton or sodium gradient. F-type ATPases consist of two structural domains, F(1) containing the extramembraneous catalytic core and F(0) containing the membrane proton channel, linked together by a central stalk and a peripheral stalk. During catalysis, ATP synthesis in the catalytic domain of F(1) is coupled via a rotary mechanism of the central stalk subunits to proton translocation.</text>
</comment>
<dbReference type="EMBL" id="JAJAXM010000020">
    <property type="protein sequence ID" value="MCG9026462.1"/>
    <property type="molecule type" value="Genomic_DNA"/>
</dbReference>
<dbReference type="Proteomes" id="UP000197424">
    <property type="component" value="Chromosome"/>
</dbReference>
<evidence type="ECO:0000256" key="6">
    <source>
        <dbReference type="ARBA" id="ARBA00023196"/>
    </source>
</evidence>
<reference evidence="11" key="2">
    <citation type="submission" date="2017-06" db="EMBL/GenBank/DDBJ databases">
        <title>Whole genome sequence of Laribacter hongkongensis LHGZ1.</title>
        <authorList>
            <person name="Chen D."/>
            <person name="Wu H."/>
            <person name="Chen J."/>
        </authorList>
    </citation>
    <scope>NUCLEOTIDE SEQUENCE [LARGE SCALE GENOMIC DNA]</scope>
    <source>
        <strain evidence="11">LHGZ1</strain>
    </source>
</reference>
<comment type="similarity">
    <text evidence="8">Belongs to the ATPase delta chain family.</text>
</comment>
<reference evidence="10 12" key="4">
    <citation type="submission" date="2021-10" db="EMBL/GenBank/DDBJ databases">
        <title>Whole-genome sequencing analysis of Laribacter hongkongensis: virulence gene profiles, carbohydrate-active enzyme prediction, and antimicrobial resistance characterization.</title>
        <authorList>
            <person name="Yuan P."/>
            <person name="Zhan Y."/>
            <person name="Chen D."/>
        </authorList>
    </citation>
    <scope>NUCLEOTIDE SEQUENCE [LARGE SCALE GENOMIC DNA]</scope>
    <source>
        <strain evidence="10 12">W67</strain>
    </source>
</reference>
<keyword evidence="2 8" id="KW-0813">Transport</keyword>
<keyword evidence="6 8" id="KW-0139">CF(1)</keyword>
<evidence type="ECO:0000256" key="1">
    <source>
        <dbReference type="ARBA" id="ARBA00004370"/>
    </source>
</evidence>
<dbReference type="RefSeq" id="WP_088861659.1">
    <property type="nucleotide sequence ID" value="NZ_CP022115.1"/>
</dbReference>
<keyword evidence="8" id="KW-1003">Cell membrane</keyword>
<keyword evidence="7 8" id="KW-0066">ATP synthesis</keyword>
<dbReference type="EMBL" id="CP022115">
    <property type="protein sequence ID" value="ASJ26019.1"/>
    <property type="molecule type" value="Genomic_DNA"/>
</dbReference>
<dbReference type="NCBIfam" id="TIGR01145">
    <property type="entry name" value="ATP_synt_delta"/>
    <property type="match status" value="1"/>
</dbReference>
<keyword evidence="5 8" id="KW-0472">Membrane</keyword>
<dbReference type="Gene3D" id="1.10.520.20">
    <property type="entry name" value="N-terminal domain of the delta subunit of the F1F0-ATP synthase"/>
    <property type="match status" value="1"/>
</dbReference>
<keyword evidence="4 8" id="KW-0406">Ion transport</keyword>
<evidence type="ECO:0000313" key="9">
    <source>
        <dbReference type="EMBL" id="ASJ26019.1"/>
    </source>
</evidence>
<evidence type="ECO:0000256" key="5">
    <source>
        <dbReference type="ARBA" id="ARBA00023136"/>
    </source>
</evidence>
<evidence type="ECO:0000256" key="3">
    <source>
        <dbReference type="ARBA" id="ARBA00022781"/>
    </source>
</evidence>
<comment type="subcellular location">
    <subcellularLocation>
        <location evidence="8">Cell membrane</location>
        <topology evidence="8">Peripheral membrane protein</topology>
    </subcellularLocation>
    <subcellularLocation>
        <location evidence="1">Membrane</location>
    </subcellularLocation>
</comment>
<dbReference type="Pfam" id="PF00213">
    <property type="entry name" value="OSCP"/>
    <property type="match status" value="1"/>
</dbReference>
<dbReference type="Proteomes" id="UP001200247">
    <property type="component" value="Unassembled WGS sequence"/>
</dbReference>
<evidence type="ECO:0000313" key="11">
    <source>
        <dbReference type="Proteomes" id="UP000197424"/>
    </source>
</evidence>